<dbReference type="STRING" id="1314777.A0A164RL97"/>
<organism evidence="2 3">
    <name type="scientific">Sistotremastrum niveocremeum HHB9708</name>
    <dbReference type="NCBI Taxonomy" id="1314777"/>
    <lineage>
        <taxon>Eukaryota</taxon>
        <taxon>Fungi</taxon>
        <taxon>Dikarya</taxon>
        <taxon>Basidiomycota</taxon>
        <taxon>Agaricomycotina</taxon>
        <taxon>Agaricomycetes</taxon>
        <taxon>Sistotremastrales</taxon>
        <taxon>Sistotremastraceae</taxon>
        <taxon>Sertulicium</taxon>
        <taxon>Sertulicium niveocremeum</taxon>
    </lineage>
</organism>
<evidence type="ECO:0000313" key="2">
    <source>
        <dbReference type="EMBL" id="KZS90662.1"/>
    </source>
</evidence>
<feature type="compositionally biased region" description="Polar residues" evidence="1">
    <location>
        <begin position="1148"/>
        <end position="1163"/>
    </location>
</feature>
<dbReference type="Proteomes" id="UP000076722">
    <property type="component" value="Unassembled WGS sequence"/>
</dbReference>
<evidence type="ECO:0000313" key="3">
    <source>
        <dbReference type="Proteomes" id="UP000076722"/>
    </source>
</evidence>
<reference evidence="2 3" key="1">
    <citation type="journal article" date="2016" name="Mol. Biol. Evol.">
        <title>Comparative Genomics of Early-Diverging Mushroom-Forming Fungi Provides Insights into the Origins of Lignocellulose Decay Capabilities.</title>
        <authorList>
            <person name="Nagy L.G."/>
            <person name="Riley R."/>
            <person name="Tritt A."/>
            <person name="Adam C."/>
            <person name="Daum C."/>
            <person name="Floudas D."/>
            <person name="Sun H."/>
            <person name="Yadav J.S."/>
            <person name="Pangilinan J."/>
            <person name="Larsson K.H."/>
            <person name="Matsuura K."/>
            <person name="Barry K."/>
            <person name="Labutti K."/>
            <person name="Kuo R."/>
            <person name="Ohm R.A."/>
            <person name="Bhattacharya S.S."/>
            <person name="Shirouzu T."/>
            <person name="Yoshinaga Y."/>
            <person name="Martin F.M."/>
            <person name="Grigoriev I.V."/>
            <person name="Hibbett D.S."/>
        </authorList>
    </citation>
    <scope>NUCLEOTIDE SEQUENCE [LARGE SCALE GENOMIC DNA]</scope>
    <source>
        <strain evidence="2 3">HHB9708</strain>
    </source>
</reference>
<dbReference type="PANTHER" id="PTHR33099">
    <property type="entry name" value="FE2OG DIOXYGENASE DOMAIN-CONTAINING PROTEIN"/>
    <property type="match status" value="1"/>
</dbReference>
<evidence type="ECO:0000256" key="1">
    <source>
        <dbReference type="SAM" id="MobiDB-lite"/>
    </source>
</evidence>
<feature type="region of interest" description="Disordered" evidence="1">
    <location>
        <begin position="1107"/>
        <end position="1184"/>
    </location>
</feature>
<dbReference type="OrthoDB" id="124582at2759"/>
<dbReference type="PANTHER" id="PTHR33099:SF11">
    <property type="entry name" value="FE2OG DIOXYGENASE DOMAIN-CONTAINING PROTEIN"/>
    <property type="match status" value="1"/>
</dbReference>
<feature type="compositionally biased region" description="Polar residues" evidence="1">
    <location>
        <begin position="1175"/>
        <end position="1184"/>
    </location>
</feature>
<dbReference type="EMBL" id="KV419420">
    <property type="protein sequence ID" value="KZS90662.1"/>
    <property type="molecule type" value="Genomic_DNA"/>
</dbReference>
<sequence>MRRRYACAYKSAPRTSFGQDINTTLSKVSIPADLTADDGVDDQDTYERIANPCDLKNIKAELSAALESQPSGDKAAQTQKSFSFCTPLPHAPTPGLKIVGIGSIPLPLTENGAKELIKVCAPANTVAGKKTSSAKSAGGTWELAASKVSFENPHWNAWLQSTVIPNITKTLDIASISGCQLTKLYIYEKGSRFVPPPSSSTSKSVFASLAILLPSKFEGGLLRMSYGGQARSVDLAKESAFSTSIIASYLDVKREVNAITRGYQLALYFDVIGPPGVQRPGLSGNSKSMAAARHILLSWKQSFDASVPQKLAYVLDDDYDEFDVVTPERLKGFDAYIVHQLRTLAKECRFEAYLASATLHVSRPANDFMYEMGLYDDDDDMEDTRLDIQGIIGLDGKAPTFPQYSLKFNHPGDFFPESLDADEPVDEDYDGYSSAFGHSSTQTFKRAVVLLWPKNRHEAVLGKDWLAGATTKLKTLTSAAPTARDKKLVQRMIFHLEGGAKSDTACHEICLAACRWKDFNIWSKSASIATAASESVILKHQELVNAALTFGFDKLRDMLTSTLAKSTSNARRDELLSSISESALANETKVKAWCQEQRDVATKDLKSATLDDVKALVSIARSKGIKFFQETIIPQLFSLECDRTVWTAILSALKAERAAIAPSPKAVDDVIKITMTSILEKIDPFALKPAPAHLYDNSPTYDPKPAIEAIRLCATLNSLESCGPIFDKLKKLDDVEEKIRKARSLQICRPVLEAIASMSDPPTSFAFNTPAFIGFAKAAVADIIDHGVKETSYAEWKRIIREVMTLKFEGIVLLATKLKTLLNVAGSEPSSVLPSTIAKALKENWTYSPKTQEGIMVQKLIKTLIGVSILRADILYDASKLKSPWFIPRWLRTAEDLLTLCFSTESPSAVASLLSRLQSPTTDINAHLTYVAVPFIPILVRELASQDIKISSAPYPSFCQEVLVAFVDKVLGSRPAAIYKAATLRDELAVIGCGCHVCNDMIVQVAGNLPVVVIKRAEKERKHLEQRIKAQLGLVCRTIKSGSPHGLEITKPPSLVEFGAWSIRRKVATDALDAIGSSEVQQAVLGASYTRIMTRLGLPCATSAKAAEPQTVQSKSNLPPPTAPYTAHVHSATIPPTQISSVPPPMKTTASTGTKRSLPSSLVSVDIVPRKRSKAASTSTIHTS</sequence>
<name>A0A164RL97_9AGAM</name>
<accession>A0A164RL97</accession>
<dbReference type="AlphaFoldDB" id="A0A164RL97"/>
<gene>
    <name evidence="2" type="ORF">SISNIDRAFT_430650</name>
</gene>
<proteinExistence type="predicted"/>
<protein>
    <submittedName>
        <fullName evidence="2">Uncharacterized protein</fullName>
    </submittedName>
</protein>
<keyword evidence="3" id="KW-1185">Reference proteome</keyword>